<feature type="compositionally biased region" description="Polar residues" evidence="1">
    <location>
        <begin position="278"/>
        <end position="291"/>
    </location>
</feature>
<evidence type="ECO:0000256" key="1">
    <source>
        <dbReference type="SAM" id="MobiDB-lite"/>
    </source>
</evidence>
<feature type="non-terminal residue" evidence="2">
    <location>
        <position position="1"/>
    </location>
</feature>
<feature type="region of interest" description="Disordered" evidence="1">
    <location>
        <begin position="1"/>
        <end position="87"/>
    </location>
</feature>
<dbReference type="EMBL" id="QGKW02001940">
    <property type="protein sequence ID" value="KAF2556565.1"/>
    <property type="molecule type" value="Genomic_DNA"/>
</dbReference>
<name>A0A8S9HDI8_BRACR</name>
<reference evidence="2" key="1">
    <citation type="submission" date="2019-12" db="EMBL/GenBank/DDBJ databases">
        <title>Genome sequencing and annotation of Brassica cretica.</title>
        <authorList>
            <person name="Studholme D.J."/>
            <person name="Sarris P.F."/>
        </authorList>
    </citation>
    <scope>NUCLEOTIDE SEQUENCE</scope>
    <source>
        <strain evidence="2">PFS-001/15</strain>
        <tissue evidence="2">Leaf</tissue>
    </source>
</reference>
<comment type="caution">
    <text evidence="2">The sequence shown here is derived from an EMBL/GenBank/DDBJ whole genome shotgun (WGS) entry which is preliminary data.</text>
</comment>
<organism evidence="2 3">
    <name type="scientific">Brassica cretica</name>
    <name type="common">Mustard</name>
    <dbReference type="NCBI Taxonomy" id="69181"/>
    <lineage>
        <taxon>Eukaryota</taxon>
        <taxon>Viridiplantae</taxon>
        <taxon>Streptophyta</taxon>
        <taxon>Embryophyta</taxon>
        <taxon>Tracheophyta</taxon>
        <taxon>Spermatophyta</taxon>
        <taxon>Magnoliopsida</taxon>
        <taxon>eudicotyledons</taxon>
        <taxon>Gunneridae</taxon>
        <taxon>Pentapetalae</taxon>
        <taxon>rosids</taxon>
        <taxon>malvids</taxon>
        <taxon>Brassicales</taxon>
        <taxon>Brassicaceae</taxon>
        <taxon>Brassiceae</taxon>
        <taxon>Brassica</taxon>
    </lineage>
</organism>
<protein>
    <submittedName>
        <fullName evidence="2">Uncharacterized protein</fullName>
    </submittedName>
</protein>
<evidence type="ECO:0000313" key="2">
    <source>
        <dbReference type="EMBL" id="KAF2556565.1"/>
    </source>
</evidence>
<evidence type="ECO:0000313" key="3">
    <source>
        <dbReference type="Proteomes" id="UP000712281"/>
    </source>
</evidence>
<feature type="compositionally biased region" description="Polar residues" evidence="1">
    <location>
        <begin position="70"/>
        <end position="87"/>
    </location>
</feature>
<feature type="compositionally biased region" description="Basic and acidic residues" evidence="1">
    <location>
        <begin position="263"/>
        <end position="272"/>
    </location>
</feature>
<dbReference type="AlphaFoldDB" id="A0A8S9HDI8"/>
<gene>
    <name evidence="2" type="ORF">F2Q68_00017781</name>
</gene>
<sequence length="380" mass="43388">MDEDKRAHNAKQQALKPTASKTSDAQEPRQHAPYKKKGPVYAISEDDQSGVVAAVHEPGWNVWERDTEGKTQQSRKPASANSKSSYDQNKFCKYHDMRGHDTKECRHLYEEWLASTSDGRTEVEPPKPKMTKNIKSWSTSKDKKKKEKPKARRKIFTIRATPSPAPSTTAKPEDDLRQLNQKSGKTIEEIDGAPLRISRSIRKLNVSDVRHVLDAKRKDPLHRQDEIKRELWSNNQSDCIETIDLRIKLNSKIPDLREKLKRCKTDRSKAEPEPIAPNQRQTQDLRPSNNGIWPVNVDNPVKTGLADGSIGQNIRSIDTKILTARSRVYGKIPIALLSIPVGTHKTEFISLSFDLPNSYSTETIEPEYCNYFKKRRDFTP</sequence>
<proteinExistence type="predicted"/>
<feature type="region of interest" description="Disordered" evidence="1">
    <location>
        <begin position="263"/>
        <end position="291"/>
    </location>
</feature>
<dbReference type="Proteomes" id="UP000712281">
    <property type="component" value="Unassembled WGS sequence"/>
</dbReference>
<feature type="compositionally biased region" description="Basic residues" evidence="1">
    <location>
        <begin position="142"/>
        <end position="151"/>
    </location>
</feature>
<accession>A0A8S9HDI8</accession>
<feature type="region of interest" description="Disordered" evidence="1">
    <location>
        <begin position="117"/>
        <end position="151"/>
    </location>
</feature>